<proteinExistence type="predicted"/>
<sequence>MSDDWRLSNQRSDIVPGACFKKLRFPNSIPSECLGQSSVHEQLSFEALRGSVALKLILQEIVVERVLGDGGGSVLPESLRMDSKRAVMQ</sequence>
<accession>A0AAN9K0E6</accession>
<dbReference type="AlphaFoldDB" id="A0AAN9K0E6"/>
<evidence type="ECO:0000313" key="1">
    <source>
        <dbReference type="EMBL" id="KAK7308168.1"/>
    </source>
</evidence>
<organism evidence="1 2">
    <name type="scientific">Canavalia gladiata</name>
    <name type="common">Sword bean</name>
    <name type="synonym">Dolichos gladiatus</name>
    <dbReference type="NCBI Taxonomy" id="3824"/>
    <lineage>
        <taxon>Eukaryota</taxon>
        <taxon>Viridiplantae</taxon>
        <taxon>Streptophyta</taxon>
        <taxon>Embryophyta</taxon>
        <taxon>Tracheophyta</taxon>
        <taxon>Spermatophyta</taxon>
        <taxon>Magnoliopsida</taxon>
        <taxon>eudicotyledons</taxon>
        <taxon>Gunneridae</taxon>
        <taxon>Pentapetalae</taxon>
        <taxon>rosids</taxon>
        <taxon>fabids</taxon>
        <taxon>Fabales</taxon>
        <taxon>Fabaceae</taxon>
        <taxon>Papilionoideae</taxon>
        <taxon>50 kb inversion clade</taxon>
        <taxon>NPAAA clade</taxon>
        <taxon>indigoferoid/millettioid clade</taxon>
        <taxon>Phaseoleae</taxon>
        <taxon>Canavalia</taxon>
    </lineage>
</organism>
<keyword evidence="2" id="KW-1185">Reference proteome</keyword>
<gene>
    <name evidence="1" type="ORF">VNO77_41765</name>
</gene>
<comment type="caution">
    <text evidence="1">The sequence shown here is derived from an EMBL/GenBank/DDBJ whole genome shotgun (WGS) entry which is preliminary data.</text>
</comment>
<evidence type="ECO:0000313" key="2">
    <source>
        <dbReference type="Proteomes" id="UP001367508"/>
    </source>
</evidence>
<reference evidence="1 2" key="1">
    <citation type="submission" date="2024-01" db="EMBL/GenBank/DDBJ databases">
        <title>The genomes of 5 underutilized Papilionoideae crops provide insights into root nodulation and disease resistanc.</title>
        <authorList>
            <person name="Jiang F."/>
        </authorList>
    </citation>
    <scope>NUCLEOTIDE SEQUENCE [LARGE SCALE GENOMIC DNA]</scope>
    <source>
        <strain evidence="1">LVBAO_FW01</strain>
        <tissue evidence="1">Leaves</tissue>
    </source>
</reference>
<name>A0AAN9K0E6_CANGL</name>
<protein>
    <submittedName>
        <fullName evidence="1">Uncharacterized protein</fullName>
    </submittedName>
</protein>
<dbReference type="EMBL" id="JAYMYQ010000010">
    <property type="protein sequence ID" value="KAK7308168.1"/>
    <property type="molecule type" value="Genomic_DNA"/>
</dbReference>
<dbReference type="Proteomes" id="UP001367508">
    <property type="component" value="Unassembled WGS sequence"/>
</dbReference>